<dbReference type="InterPro" id="IPR044859">
    <property type="entry name" value="Allene_oxi_cyc_Dirigent"/>
</dbReference>
<comment type="similarity">
    <text evidence="1 4">Belongs to the plant dirigent protein family.</text>
</comment>
<dbReference type="AlphaFoldDB" id="Q9SDR0"/>
<keyword evidence="3 4" id="KW-0964">Secreted</keyword>
<sequence length="190" mass="21187">MKAIRVLQLCFLWLLVSAILLKSADCHSWKKKLPKPCKNLVLYFHDIIYNGKNAENATSALVAAPEGANLTIMTGNNHFGNLAVFDDPITLDNNLHSPPVGRAQGFYFYDMKNTFSAWLGFTFVLNSTDHKGTITFNGADPILTKYRDISVVGGTGDFLMARGIATISTDSYEGDVYFRLRVNITLYKCY</sequence>
<evidence type="ECO:0000256" key="1">
    <source>
        <dbReference type="ARBA" id="ARBA00010746"/>
    </source>
</evidence>
<dbReference type="InterPro" id="IPR004265">
    <property type="entry name" value="Dirigent"/>
</dbReference>
<comment type="subunit">
    <text evidence="2 4">Homodimer.</text>
</comment>
<dbReference type="PANTHER" id="PTHR46442:SF4">
    <property type="entry name" value="DIRIGENT PROTEIN"/>
    <property type="match status" value="1"/>
</dbReference>
<evidence type="ECO:0000256" key="2">
    <source>
        <dbReference type="ARBA" id="ARBA00011738"/>
    </source>
</evidence>
<feature type="chain" id="PRO_5008193926" description="Dirigent protein" evidence="4">
    <location>
        <begin position="27"/>
        <end position="190"/>
    </location>
</feature>
<dbReference type="GO" id="GO:0009699">
    <property type="term" value="P:phenylpropanoid biosynthetic process"/>
    <property type="evidence" value="ECO:0007669"/>
    <property type="project" value="UniProtKB-ARBA"/>
</dbReference>
<keyword evidence="4" id="KW-0732">Signal</keyword>
<organism evidence="5">
    <name type="scientific">Thuja plicata</name>
    <name type="common">Western red-cedar</name>
    <name type="synonym">Giant arborvitae</name>
    <dbReference type="NCBI Taxonomy" id="3316"/>
    <lineage>
        <taxon>Eukaryota</taxon>
        <taxon>Viridiplantae</taxon>
        <taxon>Streptophyta</taxon>
        <taxon>Embryophyta</taxon>
        <taxon>Tracheophyta</taxon>
        <taxon>Spermatophyta</taxon>
        <taxon>Pinopsida</taxon>
        <taxon>Pinidae</taxon>
        <taxon>Conifers II</taxon>
        <taxon>Cupressales</taxon>
        <taxon>Cupressaceae</taxon>
        <taxon>Thuja</taxon>
    </lineage>
</organism>
<dbReference type="Pfam" id="PF03018">
    <property type="entry name" value="Dirigent"/>
    <property type="match status" value="1"/>
</dbReference>
<keyword evidence="4" id="KW-0052">Apoplast</keyword>
<accession>Q9SDR0</accession>
<name>Q9SDR0_THUPL</name>
<dbReference type="EMBL" id="AF210068">
    <property type="protein sequence ID" value="AAF25364.1"/>
    <property type="molecule type" value="mRNA"/>
</dbReference>
<evidence type="ECO:0000313" key="5">
    <source>
        <dbReference type="EMBL" id="AAF25364.1"/>
    </source>
</evidence>
<proteinExistence type="evidence at transcript level"/>
<evidence type="ECO:0000256" key="4">
    <source>
        <dbReference type="RuleBase" id="RU363099"/>
    </source>
</evidence>
<comment type="subcellular location">
    <subcellularLocation>
        <location evidence="4">Secreted</location>
        <location evidence="4">Extracellular space</location>
        <location evidence="4">Apoplast</location>
    </subcellularLocation>
</comment>
<dbReference type="PANTHER" id="PTHR46442">
    <property type="entry name" value="DIRIGENT PROTEIN"/>
    <property type="match status" value="1"/>
</dbReference>
<evidence type="ECO:0000256" key="3">
    <source>
        <dbReference type="ARBA" id="ARBA00022525"/>
    </source>
</evidence>
<dbReference type="Gene3D" id="2.40.480.10">
    <property type="entry name" value="Allene oxide cyclase-like"/>
    <property type="match status" value="1"/>
</dbReference>
<comment type="function">
    <text evidence="4">Dirigent proteins impart stereoselectivity on the phenoxy radical-coupling reaction, yielding optically active lignans from two molecules of coniferyl alcohol in the biosynthesis of lignans, flavonolignans, and alkaloids and thus plays a central role in plant secondary metabolism.</text>
</comment>
<reference evidence="5" key="1">
    <citation type="journal article" date="1999" name="Chem. Biol.">
        <title>Regiochemical control of monolignol radical coupling: a new paradigm for lignin and lignan biosynthesis.</title>
        <authorList>
            <person name="Gang D.R."/>
            <person name="Costa M.A."/>
            <person name="Fujita M."/>
            <person name="Dinkova-Kostova A.T."/>
            <person name="Wang H.B."/>
            <person name="Burlat V."/>
            <person name="Martin W."/>
            <person name="Sarkanen S."/>
            <person name="Davin L.B."/>
            <person name="Lewis N.G."/>
        </authorList>
    </citation>
    <scope>NUCLEOTIDE SEQUENCE</scope>
</reference>
<feature type="signal peptide" evidence="4">
    <location>
        <begin position="1"/>
        <end position="26"/>
    </location>
</feature>
<gene>
    <name evidence="5" type="primary">psd_Tp6</name>
</gene>
<protein>
    <recommendedName>
        <fullName evidence="4">Dirigent protein</fullName>
    </recommendedName>
</protein>
<dbReference type="GO" id="GO:0048046">
    <property type="term" value="C:apoplast"/>
    <property type="evidence" value="ECO:0007669"/>
    <property type="project" value="UniProtKB-SubCell"/>
</dbReference>